<comment type="catalytic activity">
    <reaction evidence="9">
        <text>(1S,2R)-1-C-(indol-3-yl)glycerol 3-phosphate + L-serine = D-glyceraldehyde 3-phosphate + L-tryptophan + H2O</text>
        <dbReference type="Rhea" id="RHEA:10532"/>
        <dbReference type="ChEBI" id="CHEBI:15377"/>
        <dbReference type="ChEBI" id="CHEBI:33384"/>
        <dbReference type="ChEBI" id="CHEBI:57912"/>
        <dbReference type="ChEBI" id="CHEBI:58866"/>
        <dbReference type="ChEBI" id="CHEBI:59776"/>
        <dbReference type="EC" id="4.2.1.20"/>
    </reaction>
</comment>
<evidence type="ECO:0000256" key="5">
    <source>
        <dbReference type="ARBA" id="ARBA00022605"/>
    </source>
</evidence>
<dbReference type="AlphaFoldDB" id="A0A6J6BH04"/>
<comment type="pathway">
    <text evidence="2">Amino-acid biosynthesis; L-tryptophan biosynthesis; L-tryptophan from chorismate: step 5/5.</text>
</comment>
<evidence type="ECO:0000256" key="4">
    <source>
        <dbReference type="ARBA" id="ARBA00012043"/>
    </source>
</evidence>
<dbReference type="SUPFAM" id="SSF51366">
    <property type="entry name" value="Ribulose-phoshate binding barrel"/>
    <property type="match status" value="1"/>
</dbReference>
<dbReference type="NCBIfam" id="TIGR00262">
    <property type="entry name" value="trpA"/>
    <property type="match status" value="1"/>
</dbReference>
<gene>
    <name evidence="10" type="ORF">UFOPK1505_00048</name>
</gene>
<reference evidence="10" key="1">
    <citation type="submission" date="2020-05" db="EMBL/GenBank/DDBJ databases">
        <authorList>
            <person name="Chiriac C."/>
            <person name="Salcher M."/>
            <person name="Ghai R."/>
            <person name="Kavagutti S V."/>
        </authorList>
    </citation>
    <scope>NUCLEOTIDE SEQUENCE</scope>
</reference>
<dbReference type="PROSITE" id="PS00167">
    <property type="entry name" value="TRP_SYNTHASE_ALPHA"/>
    <property type="match status" value="1"/>
</dbReference>
<evidence type="ECO:0000256" key="1">
    <source>
        <dbReference type="ARBA" id="ARBA00003365"/>
    </source>
</evidence>
<evidence type="ECO:0000256" key="7">
    <source>
        <dbReference type="ARBA" id="ARBA00023141"/>
    </source>
</evidence>
<dbReference type="GO" id="GO:0004834">
    <property type="term" value="F:tryptophan synthase activity"/>
    <property type="evidence" value="ECO:0007669"/>
    <property type="project" value="UniProtKB-EC"/>
</dbReference>
<dbReference type="InterPro" id="IPR002028">
    <property type="entry name" value="Trp_synthase_suA"/>
</dbReference>
<dbReference type="InterPro" id="IPR011060">
    <property type="entry name" value="RibuloseP-bd_barrel"/>
</dbReference>
<keyword evidence="5" id="KW-0028">Amino-acid biosynthesis</keyword>
<organism evidence="10">
    <name type="scientific">freshwater metagenome</name>
    <dbReference type="NCBI Taxonomy" id="449393"/>
    <lineage>
        <taxon>unclassified sequences</taxon>
        <taxon>metagenomes</taxon>
        <taxon>ecological metagenomes</taxon>
    </lineage>
</organism>
<dbReference type="Gene3D" id="3.20.20.70">
    <property type="entry name" value="Aldolase class I"/>
    <property type="match status" value="1"/>
</dbReference>
<evidence type="ECO:0000313" key="10">
    <source>
        <dbReference type="EMBL" id="CAB4538266.1"/>
    </source>
</evidence>
<keyword evidence="6" id="KW-0822">Tryptophan biosynthesis</keyword>
<evidence type="ECO:0000256" key="3">
    <source>
        <dbReference type="ARBA" id="ARBA00011270"/>
    </source>
</evidence>
<dbReference type="PANTHER" id="PTHR43406:SF1">
    <property type="entry name" value="TRYPTOPHAN SYNTHASE ALPHA CHAIN, CHLOROPLASTIC"/>
    <property type="match status" value="1"/>
</dbReference>
<proteinExistence type="inferred from homology"/>
<keyword evidence="7" id="KW-0057">Aromatic amino acid biosynthesis</keyword>
<dbReference type="FunFam" id="3.20.20.70:FF:000037">
    <property type="entry name" value="Tryptophan synthase alpha chain"/>
    <property type="match status" value="1"/>
</dbReference>
<protein>
    <recommendedName>
        <fullName evidence="4">tryptophan synthase</fullName>
        <ecNumber evidence="4">4.2.1.20</ecNumber>
    </recommendedName>
</protein>
<dbReference type="EMBL" id="CAEZSS010000004">
    <property type="protein sequence ID" value="CAB4538266.1"/>
    <property type="molecule type" value="Genomic_DNA"/>
</dbReference>
<dbReference type="GO" id="GO:0005829">
    <property type="term" value="C:cytosol"/>
    <property type="evidence" value="ECO:0007669"/>
    <property type="project" value="TreeGrafter"/>
</dbReference>
<comment type="function">
    <text evidence="1">The alpha subunit is responsible for the aldol cleavage of indoleglycerol phosphate to indole and glyceraldehyde 3-phosphate.</text>
</comment>
<accession>A0A6J6BH04</accession>
<evidence type="ECO:0000256" key="2">
    <source>
        <dbReference type="ARBA" id="ARBA00004733"/>
    </source>
</evidence>
<dbReference type="Pfam" id="PF00290">
    <property type="entry name" value="Trp_syntA"/>
    <property type="match status" value="1"/>
</dbReference>
<name>A0A6J6BH04_9ZZZZ</name>
<dbReference type="InterPro" id="IPR018204">
    <property type="entry name" value="Trp_synthase_alpha_AS"/>
</dbReference>
<keyword evidence="8" id="KW-0456">Lyase</keyword>
<evidence type="ECO:0000256" key="6">
    <source>
        <dbReference type="ARBA" id="ARBA00022822"/>
    </source>
</evidence>
<dbReference type="UniPathway" id="UPA00035">
    <property type="reaction ID" value="UER00044"/>
</dbReference>
<evidence type="ECO:0000256" key="8">
    <source>
        <dbReference type="ARBA" id="ARBA00023239"/>
    </source>
</evidence>
<comment type="subunit">
    <text evidence="3">Tetramer of two alpha and two beta chains.</text>
</comment>
<evidence type="ECO:0000256" key="9">
    <source>
        <dbReference type="ARBA" id="ARBA00049047"/>
    </source>
</evidence>
<dbReference type="HAMAP" id="MF_00131">
    <property type="entry name" value="Trp_synth_alpha"/>
    <property type="match status" value="1"/>
</dbReference>
<dbReference type="InterPro" id="IPR013785">
    <property type="entry name" value="Aldolase_TIM"/>
</dbReference>
<dbReference type="PANTHER" id="PTHR43406">
    <property type="entry name" value="TRYPTOPHAN SYNTHASE, ALPHA CHAIN"/>
    <property type="match status" value="1"/>
</dbReference>
<sequence>MSTKLEDLFIKTKSENRAALIGYLPAGFPTQKDSKLIVKAMIEGGVDAIEIGYPYSDPVMDGPVIQAASEQAISNGAGVDEVFDLLMISVGYGVPSVVMSYWSPIEKYGSAKFAAAVSAAGGSGVITPDLTVEESELWKNQAQNESINRIYVVAPSTTDQRLAKVTSECSGFIYAASLMGVTGARTSVSGNAKALVDRIRNASNTPVAVGLGVSTKEQASEVASYADGVIVGSAFIKVIQEHGAGRSGLKRIKKLAESLSKGVRDGR</sequence>
<dbReference type="EC" id="4.2.1.20" evidence="4"/>
<dbReference type="CDD" id="cd04724">
    <property type="entry name" value="Tryptophan_synthase_alpha"/>
    <property type="match status" value="1"/>
</dbReference>